<dbReference type="InterPro" id="IPR019487">
    <property type="entry name" value="RAM_signalling_pathway_SOG2"/>
</dbReference>
<dbReference type="SUPFAM" id="SSF52075">
    <property type="entry name" value="Outer arm dynein light chain 1"/>
    <property type="match status" value="1"/>
</dbReference>
<dbReference type="EMBL" id="JAKIXB020000018">
    <property type="protein sequence ID" value="KAL1600222.1"/>
    <property type="molecule type" value="Genomic_DNA"/>
</dbReference>
<gene>
    <name evidence="5" type="primary">SOG2</name>
    <name evidence="5" type="ORF">SLS59_005846</name>
</gene>
<evidence type="ECO:0000313" key="5">
    <source>
        <dbReference type="EMBL" id="KAL1600222.1"/>
    </source>
</evidence>
<feature type="compositionally biased region" description="Polar residues" evidence="3">
    <location>
        <begin position="307"/>
        <end position="328"/>
    </location>
</feature>
<feature type="region of interest" description="Disordered" evidence="3">
    <location>
        <begin position="210"/>
        <end position="332"/>
    </location>
</feature>
<dbReference type="SMART" id="SM00369">
    <property type="entry name" value="LRR_TYP"/>
    <property type="match status" value="3"/>
</dbReference>
<evidence type="ECO:0000256" key="3">
    <source>
        <dbReference type="SAM" id="MobiDB-lite"/>
    </source>
</evidence>
<dbReference type="Pfam" id="PF23598">
    <property type="entry name" value="LRR_14"/>
    <property type="match status" value="1"/>
</dbReference>
<comment type="caution">
    <text evidence="5">The sequence shown here is derived from an EMBL/GenBank/DDBJ whole genome shotgun (WGS) entry which is preliminary data.</text>
</comment>
<feature type="compositionally biased region" description="Basic and acidic residues" evidence="3">
    <location>
        <begin position="217"/>
        <end position="228"/>
    </location>
</feature>
<dbReference type="InterPro" id="IPR050216">
    <property type="entry name" value="LRR_domain-containing"/>
</dbReference>
<dbReference type="InterPro" id="IPR001611">
    <property type="entry name" value="Leu-rich_rpt"/>
</dbReference>
<reference evidence="5 6" key="1">
    <citation type="submission" date="2024-02" db="EMBL/GenBank/DDBJ databases">
        <title>De novo assembly and annotation of 12 fungi associated with fruit tree decline syndrome in Ontario, Canada.</title>
        <authorList>
            <person name="Sulman M."/>
            <person name="Ellouze W."/>
            <person name="Ilyukhin E."/>
        </authorList>
    </citation>
    <scope>NUCLEOTIDE SEQUENCE [LARGE SCALE GENOMIC DNA]</scope>
    <source>
        <strain evidence="5 6">M97-236</strain>
    </source>
</reference>
<organism evidence="5 6">
    <name type="scientific">Nothophoma quercina</name>
    <dbReference type="NCBI Taxonomy" id="749835"/>
    <lineage>
        <taxon>Eukaryota</taxon>
        <taxon>Fungi</taxon>
        <taxon>Dikarya</taxon>
        <taxon>Ascomycota</taxon>
        <taxon>Pezizomycotina</taxon>
        <taxon>Dothideomycetes</taxon>
        <taxon>Pleosporomycetidae</taxon>
        <taxon>Pleosporales</taxon>
        <taxon>Pleosporineae</taxon>
        <taxon>Didymellaceae</taxon>
        <taxon>Nothophoma</taxon>
    </lineage>
</organism>
<dbReference type="Proteomes" id="UP001521222">
    <property type="component" value="Unassembled WGS sequence"/>
</dbReference>
<dbReference type="Pfam" id="PF10428">
    <property type="entry name" value="SOG2"/>
    <property type="match status" value="1"/>
</dbReference>
<name>A0ABR3R8D1_9PLEO</name>
<dbReference type="PANTHER" id="PTHR48051:SF54">
    <property type="entry name" value="LEUCINE-RICH REPEAT-CONTAINING PROTEIN"/>
    <property type="match status" value="1"/>
</dbReference>
<keyword evidence="6" id="KW-1185">Reference proteome</keyword>
<dbReference type="InterPro" id="IPR032675">
    <property type="entry name" value="LRR_dom_sf"/>
</dbReference>
<dbReference type="PROSITE" id="PS51450">
    <property type="entry name" value="LRR"/>
    <property type="match status" value="1"/>
</dbReference>
<evidence type="ECO:0000256" key="2">
    <source>
        <dbReference type="ARBA" id="ARBA00022737"/>
    </source>
</evidence>
<keyword evidence="1" id="KW-0433">Leucine-rich repeat</keyword>
<feature type="compositionally biased region" description="Polar residues" evidence="3">
    <location>
        <begin position="287"/>
        <end position="297"/>
    </location>
</feature>
<evidence type="ECO:0000256" key="1">
    <source>
        <dbReference type="ARBA" id="ARBA00022614"/>
    </source>
</evidence>
<dbReference type="PANTHER" id="PTHR48051">
    <property type="match status" value="1"/>
</dbReference>
<sequence>MSNDAPVPISDEEVVALAKAAIDHSRQDIVQRPDAPRELQQQQPPGITIDLGHKNIARLPDEVVDVIRLEIERLALSHNLLTTLPSRLIECKRLRYLNVRYNAMREIPDAILEMTSLEILDVSRNKIRSIPEKIANLTSLKVLALAKNKIEELPVCLGEINSLQVMKLDGNPLTFPPLEVCTIRDNAPAPSNENERDAVIATQVKKFMRQQASKQRQRAELQRLRIESSSDESWTESNPETPRPSKRSAGGRFPVRPSVSGLDGFTEGRADSPGLAAPPIPTRSHFRVSSQTSNNGTKPRPPISPLILTTSLNERNRSQSEGAGPSTQRQKRMGIYTNKHQASEQLGSVDELRRTSHFRGFSQGIVVPSNAANGVSGPGTAIGYGDTGTVRSLANRPLSDVREHRRGSRAPDIVVEAARNFLYAISQLHDSIQHMVRSTKLTARPKEALRRKEDFYRRFSTTYLNVQAMSDVLDKFSRLVEGDEKDAQRLSRSVYMYALRSLESFMSITLSIAENRAEITQNANPQILRTFLFLQQGSLVEMRNACSVLGAQFKDTSISTNMTRTNTMTSNFDESDEDAQFDRVYQKLRNASESCRTSIPQITRLLREQFEVLRRDLDSEHPRIKTLAGLIDKSNEVQQMTVPLATRLSQMQLKDSHTRSQAEFWQQCQGFIKAWGELATAYTQQGKDHKLLSPDVKQLMKPIHKTVKEAGNAILSSPWSHLASNNPGSMGPPSLSSITSRIQPPRLRPGMGGSGGSSYLGPINTQVPNVNSMSSAAPYSTASLLSQSSGGYGTPGVPATPLSAALGAAAQATVPNTPKFAPGHGSNTLNVFERADRLLSQTSRRI</sequence>
<dbReference type="Gene3D" id="3.80.10.10">
    <property type="entry name" value="Ribonuclease Inhibitor"/>
    <property type="match status" value="1"/>
</dbReference>
<evidence type="ECO:0000313" key="6">
    <source>
        <dbReference type="Proteomes" id="UP001521222"/>
    </source>
</evidence>
<proteinExistence type="predicted"/>
<keyword evidence="2" id="KW-0677">Repeat</keyword>
<evidence type="ECO:0000259" key="4">
    <source>
        <dbReference type="Pfam" id="PF23598"/>
    </source>
</evidence>
<dbReference type="InterPro" id="IPR055414">
    <property type="entry name" value="LRR_R13L4/SHOC2-like"/>
</dbReference>
<accession>A0ABR3R8D1</accession>
<protein>
    <submittedName>
        <fullName evidence="5">RAM signaling network component</fullName>
    </submittedName>
</protein>
<feature type="domain" description="Disease resistance R13L4/SHOC-2-like LRR" evidence="4">
    <location>
        <begin position="91"/>
        <end position="168"/>
    </location>
</feature>
<dbReference type="InterPro" id="IPR003591">
    <property type="entry name" value="Leu-rich_rpt_typical-subtyp"/>
</dbReference>